<evidence type="ECO:0000313" key="2">
    <source>
        <dbReference type="Proteomes" id="UP001201262"/>
    </source>
</evidence>
<organism evidence="1 2">
    <name type="scientific">Talaromyces proteolyticus</name>
    <dbReference type="NCBI Taxonomy" id="1131652"/>
    <lineage>
        <taxon>Eukaryota</taxon>
        <taxon>Fungi</taxon>
        <taxon>Dikarya</taxon>
        <taxon>Ascomycota</taxon>
        <taxon>Pezizomycotina</taxon>
        <taxon>Eurotiomycetes</taxon>
        <taxon>Eurotiomycetidae</taxon>
        <taxon>Eurotiales</taxon>
        <taxon>Trichocomaceae</taxon>
        <taxon>Talaromyces</taxon>
        <taxon>Talaromyces sect. Bacilispori</taxon>
    </lineage>
</organism>
<dbReference type="RefSeq" id="XP_046076069.1">
    <property type="nucleotide sequence ID" value="XM_046215023.1"/>
</dbReference>
<sequence length="80" mass="9194">MVESLNLIINEMEPIDLLDLHSDDGRRVVRTFVNPISPQNKLRCKKFRHCYGVLVPPAIIKKTSENYGGFWGFSFRSLAN</sequence>
<keyword evidence="2" id="KW-1185">Reference proteome</keyword>
<proteinExistence type="predicted"/>
<gene>
    <name evidence="1" type="ORF">BGW36DRAFT_368740</name>
</gene>
<protein>
    <submittedName>
        <fullName evidence="1">Uncharacterized protein</fullName>
    </submittedName>
</protein>
<comment type="caution">
    <text evidence="1">The sequence shown here is derived from an EMBL/GenBank/DDBJ whole genome shotgun (WGS) entry which is preliminary data.</text>
</comment>
<dbReference type="EMBL" id="JAJTJA010000002">
    <property type="protein sequence ID" value="KAH8703051.1"/>
    <property type="molecule type" value="Genomic_DNA"/>
</dbReference>
<dbReference type="Proteomes" id="UP001201262">
    <property type="component" value="Unassembled WGS sequence"/>
</dbReference>
<reference evidence="1" key="1">
    <citation type="submission" date="2021-12" db="EMBL/GenBank/DDBJ databases">
        <title>Convergent genome expansion in fungi linked to evolution of root-endophyte symbiosis.</title>
        <authorList>
            <consortium name="DOE Joint Genome Institute"/>
            <person name="Ke Y.-H."/>
            <person name="Bonito G."/>
            <person name="Liao H.-L."/>
            <person name="Looney B."/>
            <person name="Rojas-Flechas A."/>
            <person name="Nash J."/>
            <person name="Hameed K."/>
            <person name="Schadt C."/>
            <person name="Martin F."/>
            <person name="Crous P.W."/>
            <person name="Miettinen O."/>
            <person name="Magnuson J.K."/>
            <person name="Labbe J."/>
            <person name="Jacobson D."/>
            <person name="Doktycz M.J."/>
            <person name="Veneault-Fourrey C."/>
            <person name="Kuo A."/>
            <person name="Mondo S."/>
            <person name="Calhoun S."/>
            <person name="Riley R."/>
            <person name="Ohm R."/>
            <person name="LaButti K."/>
            <person name="Andreopoulos B."/>
            <person name="Pangilinan J."/>
            <person name="Nolan M."/>
            <person name="Tritt A."/>
            <person name="Clum A."/>
            <person name="Lipzen A."/>
            <person name="Daum C."/>
            <person name="Barry K."/>
            <person name="Grigoriev I.V."/>
            <person name="Vilgalys R."/>
        </authorList>
    </citation>
    <scope>NUCLEOTIDE SEQUENCE</scope>
    <source>
        <strain evidence="1">PMI_201</strain>
    </source>
</reference>
<accession>A0AAD4KZM2</accession>
<evidence type="ECO:0000313" key="1">
    <source>
        <dbReference type="EMBL" id="KAH8703051.1"/>
    </source>
</evidence>
<name>A0AAD4KZM2_9EURO</name>
<dbReference type="GeneID" id="70245310"/>
<dbReference type="AlphaFoldDB" id="A0AAD4KZM2"/>